<proteinExistence type="predicted"/>
<organism evidence="1 2">
    <name type="scientific">Ophiocordyceps sinensis</name>
    <dbReference type="NCBI Taxonomy" id="72228"/>
    <lineage>
        <taxon>Eukaryota</taxon>
        <taxon>Fungi</taxon>
        <taxon>Dikarya</taxon>
        <taxon>Ascomycota</taxon>
        <taxon>Pezizomycotina</taxon>
        <taxon>Sordariomycetes</taxon>
        <taxon>Hypocreomycetidae</taxon>
        <taxon>Hypocreales</taxon>
        <taxon>Ophiocordycipitaceae</taxon>
        <taxon>Ophiocordyceps</taxon>
    </lineage>
</organism>
<evidence type="ECO:0000313" key="1">
    <source>
        <dbReference type="EMBL" id="KAF4507347.1"/>
    </source>
</evidence>
<accession>A0A8H4LYJ5</accession>
<name>A0A8H4LYJ5_9HYPO</name>
<dbReference type="EMBL" id="JAAVMX010000006">
    <property type="protein sequence ID" value="KAF4507347.1"/>
    <property type="molecule type" value="Genomic_DNA"/>
</dbReference>
<dbReference type="Proteomes" id="UP000557566">
    <property type="component" value="Unassembled WGS sequence"/>
</dbReference>
<evidence type="ECO:0000313" key="2">
    <source>
        <dbReference type="Proteomes" id="UP000557566"/>
    </source>
</evidence>
<comment type="caution">
    <text evidence="1">The sequence shown here is derived from an EMBL/GenBank/DDBJ whole genome shotgun (WGS) entry which is preliminary data.</text>
</comment>
<dbReference type="AlphaFoldDB" id="A0A8H4LYJ5"/>
<keyword evidence="2" id="KW-1185">Reference proteome</keyword>
<reference evidence="1 2" key="1">
    <citation type="journal article" date="2020" name="Genome Biol. Evol.">
        <title>A new high-quality draft genome assembly of the Chinese cordyceps Ophiocordyceps sinensis.</title>
        <authorList>
            <person name="Shu R."/>
            <person name="Zhang J."/>
            <person name="Meng Q."/>
            <person name="Zhang H."/>
            <person name="Zhou G."/>
            <person name="Li M."/>
            <person name="Wu P."/>
            <person name="Zhao Y."/>
            <person name="Chen C."/>
            <person name="Qin Q."/>
        </authorList>
    </citation>
    <scope>NUCLEOTIDE SEQUENCE [LARGE SCALE GENOMIC DNA]</scope>
    <source>
        <strain evidence="1 2">IOZ07</strain>
    </source>
</reference>
<protein>
    <submittedName>
        <fullName evidence="1">Uncharacterized protein</fullName>
    </submittedName>
</protein>
<sequence>MPTIGRALPSLRSVTSQSRRLHTLLADTPRTELPAAFHSGGQLSIRQAPRTAIQEIGNDRFKWRPLLDLAPTLEPFTPWARRVVAHGEQRALSSLTAFRLAGQIHVMLKPSVEDRHSRCNGLLLQYGLRRIVTSRSVPVPPQAPAESWAGAKLLIHES</sequence>
<gene>
    <name evidence="1" type="ORF">G6O67_005992</name>
</gene>